<evidence type="ECO:0000256" key="8">
    <source>
        <dbReference type="ARBA" id="ARBA00023136"/>
    </source>
</evidence>
<dbReference type="GO" id="GO:0016020">
    <property type="term" value="C:membrane"/>
    <property type="evidence" value="ECO:0007669"/>
    <property type="project" value="UniProtKB-SubCell"/>
</dbReference>
<feature type="transmembrane region" description="Helical" evidence="12">
    <location>
        <begin position="120"/>
        <end position="143"/>
    </location>
</feature>
<evidence type="ECO:0000256" key="2">
    <source>
        <dbReference type="ARBA" id="ARBA00007602"/>
    </source>
</evidence>
<reference evidence="13 14" key="1">
    <citation type="journal article" date="2016" name="Nat. Commun.">
        <title>Thousands of microbial genomes shed light on interconnected biogeochemical processes in an aquifer system.</title>
        <authorList>
            <person name="Anantharaman K."/>
            <person name="Brown C.T."/>
            <person name="Hug L.A."/>
            <person name="Sharon I."/>
            <person name="Castelle C.J."/>
            <person name="Probst A.J."/>
            <person name="Thomas B.C."/>
            <person name="Singh A."/>
            <person name="Wilkins M.J."/>
            <person name="Karaoz U."/>
            <person name="Brodie E.L."/>
            <person name="Williams K.H."/>
            <person name="Hubbard S.S."/>
            <person name="Banfield J.F."/>
        </authorList>
    </citation>
    <scope>NUCLEOTIDE SEQUENCE [LARGE SCALE GENOMIC DNA]</scope>
</reference>
<feature type="transmembrane region" description="Helical" evidence="12">
    <location>
        <begin position="75"/>
        <end position="94"/>
    </location>
</feature>
<keyword evidence="5" id="KW-0249">Electron transport</keyword>
<evidence type="ECO:0000313" key="14">
    <source>
        <dbReference type="Proteomes" id="UP000177306"/>
    </source>
</evidence>
<evidence type="ECO:0000256" key="3">
    <source>
        <dbReference type="ARBA" id="ARBA00022448"/>
    </source>
</evidence>
<evidence type="ECO:0000256" key="11">
    <source>
        <dbReference type="ARBA" id="ARBA00023284"/>
    </source>
</evidence>
<dbReference type="InterPro" id="IPR023380">
    <property type="entry name" value="DsbB-like_sf"/>
</dbReference>
<dbReference type="Gene3D" id="1.20.1550.10">
    <property type="entry name" value="DsbB-like"/>
    <property type="match status" value="1"/>
</dbReference>
<dbReference type="PANTHER" id="PTHR43469">
    <property type="entry name" value="DISULFIDE FORMATION PROTEIN-RELATED"/>
    <property type="match status" value="1"/>
</dbReference>
<dbReference type="GO" id="GO:0006457">
    <property type="term" value="P:protein folding"/>
    <property type="evidence" value="ECO:0007669"/>
    <property type="project" value="InterPro"/>
</dbReference>
<feature type="transmembrane region" description="Helical" evidence="12">
    <location>
        <begin position="50"/>
        <end position="68"/>
    </location>
</feature>
<evidence type="ECO:0000256" key="7">
    <source>
        <dbReference type="ARBA" id="ARBA00023002"/>
    </source>
</evidence>
<name>A0A1F6EIB8_9BACT</name>
<dbReference type="InterPro" id="IPR012187">
    <property type="entry name" value="Disulphide_bond_form_BdbC"/>
</dbReference>
<keyword evidence="7" id="KW-0560">Oxidoreductase</keyword>
<dbReference type="InterPro" id="IPR003752">
    <property type="entry name" value="DiS_bond_form_DsbB/BdbC"/>
</dbReference>
<dbReference type="EMBL" id="MFLY01000003">
    <property type="protein sequence ID" value="OGG73357.1"/>
    <property type="molecule type" value="Genomic_DNA"/>
</dbReference>
<proteinExistence type="inferred from homology"/>
<dbReference type="AlphaFoldDB" id="A0A1F6EIB8"/>
<evidence type="ECO:0000256" key="6">
    <source>
        <dbReference type="ARBA" id="ARBA00022989"/>
    </source>
</evidence>
<evidence type="ECO:0000313" key="13">
    <source>
        <dbReference type="EMBL" id="OGG73357.1"/>
    </source>
</evidence>
<evidence type="ECO:0000256" key="9">
    <source>
        <dbReference type="ARBA" id="ARBA00023157"/>
    </source>
</evidence>
<evidence type="ECO:0000256" key="12">
    <source>
        <dbReference type="SAM" id="Phobius"/>
    </source>
</evidence>
<keyword evidence="11" id="KW-0676">Redox-active center</keyword>
<keyword evidence="9" id="KW-1015">Disulfide bond</keyword>
<dbReference type="GO" id="GO:0015035">
    <property type="term" value="F:protein-disulfide reductase activity"/>
    <property type="evidence" value="ECO:0007669"/>
    <property type="project" value="InterPro"/>
</dbReference>
<dbReference type="Pfam" id="PF02600">
    <property type="entry name" value="DsbB"/>
    <property type="match status" value="1"/>
</dbReference>
<keyword evidence="6 12" id="KW-1133">Transmembrane helix</keyword>
<protein>
    <recommendedName>
        <fullName evidence="15">2-oxoglutarate dehydrogenase</fullName>
    </recommendedName>
</protein>
<comment type="similarity">
    <text evidence="2">Belongs to the DsbB family. BdbC subfamily.</text>
</comment>
<comment type="caution">
    <text evidence="13">The sequence shown here is derived from an EMBL/GenBank/DDBJ whole genome shotgun (WGS) entry which is preliminary data.</text>
</comment>
<evidence type="ECO:0000256" key="10">
    <source>
        <dbReference type="ARBA" id="ARBA00023186"/>
    </source>
</evidence>
<organism evidence="13 14">
    <name type="scientific">Candidatus Kaiserbacteria bacterium RIFCSPLOWO2_01_FULL_53_17</name>
    <dbReference type="NCBI Taxonomy" id="1798511"/>
    <lineage>
        <taxon>Bacteria</taxon>
        <taxon>Candidatus Kaiseribacteriota</taxon>
    </lineage>
</organism>
<keyword evidence="4 12" id="KW-0812">Transmembrane</keyword>
<keyword evidence="3" id="KW-0813">Transport</keyword>
<feature type="transmembrane region" description="Helical" evidence="12">
    <location>
        <begin position="20"/>
        <end position="38"/>
    </location>
</feature>
<gene>
    <name evidence="13" type="ORF">A3A38_01400</name>
</gene>
<dbReference type="Proteomes" id="UP000177306">
    <property type="component" value="Unassembled WGS sequence"/>
</dbReference>
<keyword evidence="8 12" id="KW-0472">Membrane</keyword>
<evidence type="ECO:0000256" key="1">
    <source>
        <dbReference type="ARBA" id="ARBA00004141"/>
    </source>
</evidence>
<evidence type="ECO:0008006" key="15">
    <source>
        <dbReference type="Google" id="ProtNLM"/>
    </source>
</evidence>
<dbReference type="SUPFAM" id="SSF158442">
    <property type="entry name" value="DsbB-like"/>
    <property type="match status" value="1"/>
</dbReference>
<keyword evidence="10" id="KW-0143">Chaperone</keyword>
<evidence type="ECO:0000256" key="4">
    <source>
        <dbReference type="ARBA" id="ARBA00022692"/>
    </source>
</evidence>
<comment type="subcellular location">
    <subcellularLocation>
        <location evidence="1">Membrane</location>
        <topology evidence="1">Multi-pass membrane protein</topology>
    </subcellularLocation>
</comment>
<evidence type="ECO:0000256" key="5">
    <source>
        <dbReference type="ARBA" id="ARBA00022982"/>
    </source>
</evidence>
<dbReference type="PANTHER" id="PTHR43469:SF1">
    <property type="entry name" value="SPBETA PROPHAGE-DERIVED DISULFIDE BOND FORMATION PROTEIN B"/>
    <property type="match status" value="1"/>
</dbReference>
<accession>A0A1F6EIB8</accession>
<sequence>MRKQVPAFADIAESIGKRGLLIGFVVSLGAAVLTLFYSDYLGIEPCPLCWWQRIFMFPQIILFGMALWKRDAYIVDYSIVLSVIGGGIALYQHALQMFGEGSLPCPATGPSCAQRILFEFGYITFPLMAVSLFAFIIVTMLYVRANRGLRV</sequence>